<protein>
    <submittedName>
        <fullName evidence="1">Uncharacterized protein</fullName>
    </submittedName>
</protein>
<sequence>MTYDSIYLLINTLSCINRSLFNRSTSCKISFTKTNLVNRRTVLSYIRISLVFHLHYTHADQQIV</sequence>
<name>A0A0L8HKJ5_OCTBM</name>
<gene>
    <name evidence="1" type="ORF">OCBIM_22012732mg</name>
</gene>
<proteinExistence type="predicted"/>
<accession>A0A0L8HKJ5</accession>
<reference evidence="1" key="1">
    <citation type="submission" date="2015-07" db="EMBL/GenBank/DDBJ databases">
        <title>MeaNS - Measles Nucleotide Surveillance Program.</title>
        <authorList>
            <person name="Tran T."/>
            <person name="Druce J."/>
        </authorList>
    </citation>
    <scope>NUCLEOTIDE SEQUENCE</scope>
    <source>
        <strain evidence="1">UCB-OBI-ISO-001</strain>
        <tissue evidence="1">Gonad</tissue>
    </source>
</reference>
<evidence type="ECO:0000313" key="1">
    <source>
        <dbReference type="EMBL" id="KOF89639.1"/>
    </source>
</evidence>
<dbReference type="AlphaFoldDB" id="A0A0L8HKJ5"/>
<organism evidence="1">
    <name type="scientific">Octopus bimaculoides</name>
    <name type="common">California two-spotted octopus</name>
    <dbReference type="NCBI Taxonomy" id="37653"/>
    <lineage>
        <taxon>Eukaryota</taxon>
        <taxon>Metazoa</taxon>
        <taxon>Spiralia</taxon>
        <taxon>Lophotrochozoa</taxon>
        <taxon>Mollusca</taxon>
        <taxon>Cephalopoda</taxon>
        <taxon>Coleoidea</taxon>
        <taxon>Octopodiformes</taxon>
        <taxon>Octopoda</taxon>
        <taxon>Incirrata</taxon>
        <taxon>Octopodidae</taxon>
        <taxon>Octopus</taxon>
    </lineage>
</organism>
<dbReference type="EMBL" id="KQ417931">
    <property type="protein sequence ID" value="KOF89639.1"/>
    <property type="molecule type" value="Genomic_DNA"/>
</dbReference>